<dbReference type="Pfam" id="PF13511">
    <property type="entry name" value="DUF4124"/>
    <property type="match status" value="1"/>
</dbReference>
<evidence type="ECO:0000256" key="2">
    <source>
        <dbReference type="SAM" id="SignalP"/>
    </source>
</evidence>
<organism evidence="4">
    <name type="scientific">Rhodanobacter sp. IGA1.0</name>
    <dbReference type="NCBI Taxonomy" id="3158582"/>
    <lineage>
        <taxon>Bacteria</taxon>
        <taxon>Pseudomonadati</taxon>
        <taxon>Pseudomonadota</taxon>
        <taxon>Gammaproteobacteria</taxon>
        <taxon>Lysobacterales</taxon>
        <taxon>Rhodanobacteraceae</taxon>
        <taxon>Rhodanobacter</taxon>
    </lineage>
</organism>
<feature type="compositionally biased region" description="Basic and acidic residues" evidence="1">
    <location>
        <begin position="94"/>
        <end position="107"/>
    </location>
</feature>
<evidence type="ECO:0000313" key="4">
    <source>
        <dbReference type="EMBL" id="XBS88934.1"/>
    </source>
</evidence>
<accession>A0AAU7QIM9</accession>
<name>A0AAU7QIM9_9GAMM</name>
<keyword evidence="2" id="KW-0732">Signal</keyword>
<reference evidence="4" key="1">
    <citation type="submission" date="2024-06" db="EMBL/GenBank/DDBJ databases">
        <authorList>
            <person name="Sun Y."/>
        </authorList>
    </citation>
    <scope>NUCLEOTIDE SEQUENCE</scope>
    <source>
        <strain evidence="4">IGA1.0</strain>
    </source>
</reference>
<protein>
    <submittedName>
        <fullName evidence="4">DUF4124 domain-containing protein</fullName>
    </submittedName>
</protein>
<feature type="domain" description="DUF4124" evidence="3">
    <location>
        <begin position="16"/>
        <end position="48"/>
    </location>
</feature>
<evidence type="ECO:0000256" key="1">
    <source>
        <dbReference type="SAM" id="MobiDB-lite"/>
    </source>
</evidence>
<dbReference type="InterPro" id="IPR025392">
    <property type="entry name" value="DUF4124"/>
</dbReference>
<dbReference type="AlphaFoldDB" id="A0AAU7QIM9"/>
<gene>
    <name evidence="4" type="ORF">ABNK63_11025</name>
</gene>
<feature type="compositionally biased region" description="Basic and acidic residues" evidence="1">
    <location>
        <begin position="173"/>
        <end position="197"/>
    </location>
</feature>
<feature type="region of interest" description="Disordered" evidence="1">
    <location>
        <begin position="94"/>
        <end position="123"/>
    </location>
</feature>
<feature type="chain" id="PRO_5043706036" evidence="2">
    <location>
        <begin position="27"/>
        <end position="211"/>
    </location>
</feature>
<evidence type="ECO:0000259" key="3">
    <source>
        <dbReference type="Pfam" id="PF13511"/>
    </source>
</evidence>
<feature type="region of interest" description="Disordered" evidence="1">
    <location>
        <begin position="159"/>
        <end position="211"/>
    </location>
</feature>
<dbReference type="EMBL" id="CP157948">
    <property type="protein sequence ID" value="XBS88934.1"/>
    <property type="molecule type" value="Genomic_DNA"/>
</dbReference>
<dbReference type="RefSeq" id="WP_350015637.1">
    <property type="nucleotide sequence ID" value="NZ_CP157948.1"/>
</dbReference>
<proteinExistence type="predicted"/>
<feature type="signal peptide" evidence="2">
    <location>
        <begin position="1"/>
        <end position="26"/>
    </location>
</feature>
<sequence length="211" mass="23832">MKVRPNRIPLSCLALLLLAAAGTAGAQNIYKCTVGGQVSYTDHPCPQGHGELLHQADDTEVIDRYLRLGQDGLAKSYADSHHLEALYQQRIEARQQAQDEKEQRQADEAYAAQQRAEQERQQALVDEAAERNHLQGENEVLRQQNDAYQDQLQQQQAYNPPPAYWAPYPNRRPGRDHDHDHHGDGDGHQRPPPKEPVFHPCKQLAGGRVQC</sequence>